<dbReference type="STRING" id="56484.A0A1Y2FWK5"/>
<dbReference type="SUPFAM" id="SSF51735">
    <property type="entry name" value="NAD(P)-binding Rossmann-fold domains"/>
    <property type="match status" value="1"/>
</dbReference>
<dbReference type="Proteomes" id="UP000193685">
    <property type="component" value="Unassembled WGS sequence"/>
</dbReference>
<keyword evidence="3" id="KW-1185">Reference proteome</keyword>
<comment type="caution">
    <text evidence="2">The sequence shown here is derived from an EMBL/GenBank/DDBJ whole genome shotgun (WGS) entry which is preliminary data.</text>
</comment>
<dbReference type="InterPro" id="IPR002347">
    <property type="entry name" value="SDR_fam"/>
</dbReference>
<dbReference type="RefSeq" id="XP_040728412.1">
    <property type="nucleotide sequence ID" value="XM_040868470.1"/>
</dbReference>
<proteinExistence type="predicted"/>
<name>A0A1Y2FWK5_PROLT</name>
<sequence>MTSLLPANRFIRACKQQVAGLNLVDKTCLVVGGTNGIGKQVALTLASRGASVVVAGRSLERGSQVLEQLRNQSTKSTITDIPTRHHAFERVDLLSQRDVKRFVSSIKEKHAVDHVFLTAGKPPNGQWSSTEDGVETHFALQCLGRYSVAWGLRDTVTQGITTVCAPGGGSSCPAEDPEYRNHRSEYGFFKQAGRDSLYVDAMLLALSKQAPKLRIMHLFPGAIATTAAETAGFPWIITLLARIFSPYVMTDAAEYAHVPVAEAFGGPAGFYGRDQYGRDVSPKPWAQDATNQEKVVVFSEERIKEALSA</sequence>
<dbReference type="GO" id="GO:0016491">
    <property type="term" value="F:oxidoreductase activity"/>
    <property type="evidence" value="ECO:0007669"/>
    <property type="project" value="UniProtKB-KW"/>
</dbReference>
<dbReference type="OrthoDB" id="2898509at2759"/>
<evidence type="ECO:0000256" key="1">
    <source>
        <dbReference type="ARBA" id="ARBA00023002"/>
    </source>
</evidence>
<evidence type="ECO:0000313" key="3">
    <source>
        <dbReference type="Proteomes" id="UP000193685"/>
    </source>
</evidence>
<evidence type="ECO:0008006" key="4">
    <source>
        <dbReference type="Google" id="ProtNLM"/>
    </source>
</evidence>
<evidence type="ECO:0000313" key="2">
    <source>
        <dbReference type="EMBL" id="ORY87917.1"/>
    </source>
</evidence>
<dbReference type="Gene3D" id="3.40.50.720">
    <property type="entry name" value="NAD(P)-binding Rossmann-like Domain"/>
    <property type="match status" value="1"/>
</dbReference>
<gene>
    <name evidence="2" type="ORF">BCR37DRAFT_375876</name>
</gene>
<accession>A0A1Y2FWK5</accession>
<dbReference type="GeneID" id="63785069"/>
<reference evidence="2 3" key="1">
    <citation type="submission" date="2016-07" db="EMBL/GenBank/DDBJ databases">
        <title>Pervasive Adenine N6-methylation of Active Genes in Fungi.</title>
        <authorList>
            <consortium name="DOE Joint Genome Institute"/>
            <person name="Mondo S.J."/>
            <person name="Dannebaum R.O."/>
            <person name="Kuo R.C."/>
            <person name="Labutti K."/>
            <person name="Haridas S."/>
            <person name="Kuo A."/>
            <person name="Salamov A."/>
            <person name="Ahrendt S.R."/>
            <person name="Lipzen A."/>
            <person name="Sullivan W."/>
            <person name="Andreopoulos W.B."/>
            <person name="Clum A."/>
            <person name="Lindquist E."/>
            <person name="Daum C."/>
            <person name="Ramamoorthy G.K."/>
            <person name="Gryganskyi A."/>
            <person name="Culley D."/>
            <person name="Magnuson J.K."/>
            <person name="James T.Y."/>
            <person name="O'Malley M.A."/>
            <person name="Stajich J.E."/>
            <person name="Spatafora J.W."/>
            <person name="Visel A."/>
            <person name="Grigoriev I.V."/>
        </authorList>
    </citation>
    <scope>NUCLEOTIDE SEQUENCE [LARGE SCALE GENOMIC DNA]</scope>
    <source>
        <strain evidence="2 3">12-1054</strain>
    </source>
</reference>
<protein>
    <recommendedName>
        <fullName evidence="4">NAD(P)-binding protein</fullName>
    </recommendedName>
</protein>
<dbReference type="AlphaFoldDB" id="A0A1Y2FWK5"/>
<keyword evidence="1" id="KW-0560">Oxidoreductase</keyword>
<dbReference type="InterPro" id="IPR036291">
    <property type="entry name" value="NAD(P)-bd_dom_sf"/>
</dbReference>
<dbReference type="OMA" id="YAELPFY"/>
<dbReference type="InterPro" id="IPR052228">
    <property type="entry name" value="Sec_Metab_Biosynth_Oxidored"/>
</dbReference>
<dbReference type="Pfam" id="PF00106">
    <property type="entry name" value="adh_short"/>
    <property type="match status" value="1"/>
</dbReference>
<dbReference type="PANTHER" id="PTHR47534">
    <property type="entry name" value="YALI0E05731P"/>
    <property type="match status" value="1"/>
</dbReference>
<dbReference type="PANTHER" id="PTHR47534:SF3">
    <property type="entry name" value="ALCOHOL DEHYDROGENASE-LIKE C-TERMINAL DOMAIN-CONTAINING PROTEIN"/>
    <property type="match status" value="1"/>
</dbReference>
<dbReference type="EMBL" id="MCFI01000001">
    <property type="protein sequence ID" value="ORY87917.1"/>
    <property type="molecule type" value="Genomic_DNA"/>
</dbReference>
<organism evidence="2 3">
    <name type="scientific">Protomyces lactucae-debilis</name>
    <dbReference type="NCBI Taxonomy" id="2754530"/>
    <lineage>
        <taxon>Eukaryota</taxon>
        <taxon>Fungi</taxon>
        <taxon>Dikarya</taxon>
        <taxon>Ascomycota</taxon>
        <taxon>Taphrinomycotina</taxon>
        <taxon>Taphrinomycetes</taxon>
        <taxon>Taphrinales</taxon>
        <taxon>Protomycetaceae</taxon>
        <taxon>Protomyces</taxon>
    </lineage>
</organism>